<dbReference type="Gene3D" id="3.90.1530.30">
    <property type="match status" value="1"/>
</dbReference>
<dbReference type="SUPFAM" id="SSF109709">
    <property type="entry name" value="KorB DNA-binding domain-like"/>
    <property type="match status" value="1"/>
</dbReference>
<dbReference type="GO" id="GO:0003677">
    <property type="term" value="F:DNA binding"/>
    <property type="evidence" value="ECO:0007669"/>
    <property type="project" value="UniProtKB-KW"/>
</dbReference>
<dbReference type="Proteomes" id="UP001204144">
    <property type="component" value="Unassembled WGS sequence"/>
</dbReference>
<dbReference type="FunFam" id="3.90.1530.30:FF:000001">
    <property type="entry name" value="Chromosome partitioning protein ParB"/>
    <property type="match status" value="1"/>
</dbReference>
<name>A0AAE3H6N7_9BACT</name>
<sequence length="287" mass="32329">MEQNKNKGLNSLLSDSDLVVQRKVAAFRGVSEVEIDKLEVGTQQPRSHFDVKSIEELAESIRVHGLIQPITVREKEDGKFEIISGERRFRAAKLAGLDKMPAFIRDVDDHRSIEMALIENIQRENLNPIEIALSYQRMVTECQVSQEELGKRVGKSRSAVTNYLRLLNLPTEVQSGLILGVISMGQARPLIPIQDNNLQLDIYQRILENDLSAREIETLVKKGNAFEAGANELDLHREDMRIEEITLKGKTLVPIKIQIQDLNKGNVAIKFSNAEELAEILAKLEVS</sequence>
<dbReference type="GO" id="GO:0007059">
    <property type="term" value="P:chromosome segregation"/>
    <property type="evidence" value="ECO:0007669"/>
    <property type="project" value="UniProtKB-KW"/>
</dbReference>
<evidence type="ECO:0000259" key="4">
    <source>
        <dbReference type="SMART" id="SM00470"/>
    </source>
</evidence>
<dbReference type="PANTHER" id="PTHR33375">
    <property type="entry name" value="CHROMOSOME-PARTITIONING PROTEIN PARB-RELATED"/>
    <property type="match status" value="1"/>
</dbReference>
<keyword evidence="6" id="KW-1185">Reference proteome</keyword>
<dbReference type="Gene3D" id="1.10.10.2830">
    <property type="match status" value="1"/>
</dbReference>
<dbReference type="AlphaFoldDB" id="A0AAE3H6N7"/>
<keyword evidence="3" id="KW-0238">DNA-binding</keyword>
<dbReference type="NCBIfam" id="TIGR00180">
    <property type="entry name" value="parB_part"/>
    <property type="match status" value="1"/>
</dbReference>
<proteinExistence type="inferred from homology"/>
<evidence type="ECO:0000313" key="6">
    <source>
        <dbReference type="Proteomes" id="UP001204144"/>
    </source>
</evidence>
<feature type="domain" description="ParB-like N-terminal" evidence="4">
    <location>
        <begin position="31"/>
        <end position="121"/>
    </location>
</feature>
<dbReference type="EMBL" id="RJUF01000179">
    <property type="protein sequence ID" value="MCP9764971.1"/>
    <property type="molecule type" value="Genomic_DNA"/>
</dbReference>
<dbReference type="CDD" id="cd16393">
    <property type="entry name" value="SPO0J_N"/>
    <property type="match status" value="1"/>
</dbReference>
<evidence type="ECO:0000256" key="3">
    <source>
        <dbReference type="ARBA" id="ARBA00023125"/>
    </source>
</evidence>
<dbReference type="InterPro" id="IPR036086">
    <property type="entry name" value="ParB/Sulfiredoxin_sf"/>
</dbReference>
<comment type="similarity">
    <text evidence="1">Belongs to the ParB family.</text>
</comment>
<evidence type="ECO:0000313" key="5">
    <source>
        <dbReference type="EMBL" id="MCP9764971.1"/>
    </source>
</evidence>
<dbReference type="InterPro" id="IPR003115">
    <property type="entry name" value="ParB_N"/>
</dbReference>
<evidence type="ECO:0000256" key="1">
    <source>
        <dbReference type="ARBA" id="ARBA00006295"/>
    </source>
</evidence>
<dbReference type="InterPro" id="IPR041468">
    <property type="entry name" value="HTH_ParB/Spo0J"/>
</dbReference>
<comment type="caution">
    <text evidence="5">The sequence shown here is derived from an EMBL/GenBank/DDBJ whole genome shotgun (WGS) entry which is preliminary data.</text>
</comment>
<accession>A0AAE3H6N7</accession>
<dbReference type="SMART" id="SM00470">
    <property type="entry name" value="ParB"/>
    <property type="match status" value="1"/>
</dbReference>
<organism evidence="5 6">
    <name type="scientific">Lacihabitans soyangensis</name>
    <dbReference type="NCBI Taxonomy" id="869394"/>
    <lineage>
        <taxon>Bacteria</taxon>
        <taxon>Pseudomonadati</taxon>
        <taxon>Bacteroidota</taxon>
        <taxon>Cytophagia</taxon>
        <taxon>Cytophagales</taxon>
        <taxon>Leadbetterellaceae</taxon>
        <taxon>Lacihabitans</taxon>
    </lineage>
</organism>
<gene>
    <name evidence="5" type="ORF">EGI31_18715</name>
</gene>
<dbReference type="InterPro" id="IPR050336">
    <property type="entry name" value="Chromosome_partition/occlusion"/>
</dbReference>
<dbReference type="PANTHER" id="PTHR33375:SF1">
    <property type="entry name" value="CHROMOSOME-PARTITIONING PROTEIN PARB-RELATED"/>
    <property type="match status" value="1"/>
</dbReference>
<reference evidence="5 6" key="1">
    <citation type="submission" date="2018-11" db="EMBL/GenBank/DDBJ databases">
        <title>Novel bacteria species description.</title>
        <authorList>
            <person name="Han J.-H."/>
        </authorList>
    </citation>
    <scope>NUCLEOTIDE SEQUENCE [LARGE SCALE GENOMIC DNA]</scope>
    <source>
        <strain evidence="5 6">KCTC23259</strain>
    </source>
</reference>
<dbReference type="FunFam" id="1.10.10.2830:FF:000001">
    <property type="entry name" value="Chromosome partitioning protein ParB"/>
    <property type="match status" value="1"/>
</dbReference>
<dbReference type="InterPro" id="IPR004437">
    <property type="entry name" value="ParB/RepB/Spo0J"/>
</dbReference>
<dbReference type="GO" id="GO:0005694">
    <property type="term" value="C:chromosome"/>
    <property type="evidence" value="ECO:0007669"/>
    <property type="project" value="TreeGrafter"/>
</dbReference>
<protein>
    <submittedName>
        <fullName evidence="5">ParB/RepB/Spo0J family partition protein</fullName>
    </submittedName>
</protein>
<dbReference type="RefSeq" id="WP_255038658.1">
    <property type="nucleotide sequence ID" value="NZ_RJUF01000179.1"/>
</dbReference>
<dbReference type="SUPFAM" id="SSF110849">
    <property type="entry name" value="ParB/Sulfiredoxin"/>
    <property type="match status" value="1"/>
</dbReference>
<evidence type="ECO:0000256" key="2">
    <source>
        <dbReference type="ARBA" id="ARBA00022829"/>
    </source>
</evidence>
<keyword evidence="2" id="KW-0159">Chromosome partition</keyword>
<dbReference type="Pfam" id="PF02195">
    <property type="entry name" value="ParB_N"/>
    <property type="match status" value="1"/>
</dbReference>
<dbReference type="Pfam" id="PF17762">
    <property type="entry name" value="HTH_ParB"/>
    <property type="match status" value="1"/>
</dbReference>